<proteinExistence type="predicted"/>
<dbReference type="PANTHER" id="PTHR43280">
    <property type="entry name" value="ARAC-FAMILY TRANSCRIPTIONAL REGULATOR"/>
    <property type="match status" value="1"/>
</dbReference>
<dbReference type="Proteomes" id="UP001409291">
    <property type="component" value="Unassembled WGS sequence"/>
</dbReference>
<dbReference type="PANTHER" id="PTHR43280:SF28">
    <property type="entry name" value="HTH-TYPE TRANSCRIPTIONAL ACTIVATOR RHAS"/>
    <property type="match status" value="1"/>
</dbReference>
<dbReference type="EMBL" id="JBDJNQ010000002">
    <property type="protein sequence ID" value="MEN5376522.1"/>
    <property type="molecule type" value="Genomic_DNA"/>
</dbReference>
<evidence type="ECO:0000256" key="1">
    <source>
        <dbReference type="ARBA" id="ARBA00023015"/>
    </source>
</evidence>
<evidence type="ECO:0000256" key="3">
    <source>
        <dbReference type="ARBA" id="ARBA00023163"/>
    </source>
</evidence>
<reference evidence="5 6" key="1">
    <citation type="submission" date="2024-04" db="EMBL/GenBank/DDBJ databases">
        <title>WGS of bacteria from Torrens River.</title>
        <authorList>
            <person name="Wyrsch E.R."/>
            <person name="Drigo B."/>
        </authorList>
    </citation>
    <scope>NUCLEOTIDE SEQUENCE [LARGE SCALE GENOMIC DNA]</scope>
    <source>
        <strain evidence="5 6">TWI391</strain>
    </source>
</reference>
<dbReference type="InterPro" id="IPR018060">
    <property type="entry name" value="HTH_AraC"/>
</dbReference>
<keyword evidence="6" id="KW-1185">Reference proteome</keyword>
<dbReference type="Pfam" id="PF12833">
    <property type="entry name" value="HTH_18"/>
    <property type="match status" value="1"/>
</dbReference>
<evidence type="ECO:0000313" key="5">
    <source>
        <dbReference type="EMBL" id="MEN5376522.1"/>
    </source>
</evidence>
<dbReference type="SMART" id="SM00342">
    <property type="entry name" value="HTH_ARAC"/>
    <property type="match status" value="1"/>
</dbReference>
<dbReference type="SUPFAM" id="SSF46689">
    <property type="entry name" value="Homeodomain-like"/>
    <property type="match status" value="1"/>
</dbReference>
<feature type="domain" description="HTH araC/xylS-type" evidence="4">
    <location>
        <begin position="225"/>
        <end position="324"/>
    </location>
</feature>
<protein>
    <submittedName>
        <fullName evidence="5">Helix-turn-helix domain-containing protein</fullName>
    </submittedName>
</protein>
<dbReference type="PROSITE" id="PS01124">
    <property type="entry name" value="HTH_ARAC_FAMILY_2"/>
    <property type="match status" value="1"/>
</dbReference>
<keyword evidence="1" id="KW-0805">Transcription regulation</keyword>
<dbReference type="Gene3D" id="1.10.10.60">
    <property type="entry name" value="Homeodomain-like"/>
    <property type="match status" value="1"/>
</dbReference>
<keyword evidence="3" id="KW-0804">Transcription</keyword>
<gene>
    <name evidence="5" type="ORF">ABE541_04530</name>
</gene>
<evidence type="ECO:0000313" key="6">
    <source>
        <dbReference type="Proteomes" id="UP001409291"/>
    </source>
</evidence>
<name>A0ABV0BT04_9SPHI</name>
<organism evidence="5 6">
    <name type="scientific">Sphingobacterium kitahiroshimense</name>
    <dbReference type="NCBI Taxonomy" id="470446"/>
    <lineage>
        <taxon>Bacteria</taxon>
        <taxon>Pseudomonadati</taxon>
        <taxon>Bacteroidota</taxon>
        <taxon>Sphingobacteriia</taxon>
        <taxon>Sphingobacteriales</taxon>
        <taxon>Sphingobacteriaceae</taxon>
        <taxon>Sphingobacterium</taxon>
    </lineage>
</organism>
<dbReference type="RefSeq" id="WP_346580743.1">
    <property type="nucleotide sequence ID" value="NZ_JBDJNQ010000002.1"/>
</dbReference>
<evidence type="ECO:0000256" key="2">
    <source>
        <dbReference type="ARBA" id="ARBA00023125"/>
    </source>
</evidence>
<evidence type="ECO:0000259" key="4">
    <source>
        <dbReference type="PROSITE" id="PS01124"/>
    </source>
</evidence>
<accession>A0ABV0BT04</accession>
<comment type="caution">
    <text evidence="5">The sequence shown here is derived from an EMBL/GenBank/DDBJ whole genome shotgun (WGS) entry which is preliminary data.</text>
</comment>
<dbReference type="InterPro" id="IPR009057">
    <property type="entry name" value="Homeodomain-like_sf"/>
</dbReference>
<keyword evidence="2" id="KW-0238">DNA-binding</keyword>
<sequence length="330" mass="38677">MIKTFKFLIPQVAQFSGPMHNFLPNHTDATTVRHEAENIQLMETYLDYHSVLLYRIEAYAEADCILPLKTEKSDFHLLYAFKSPSQIIIKNNKSEDHIQLPGGHGTYAYVPKGKFSVHLQYGHYLVYGLLIDVGFIRANIFPSHSFLYEFRTARLRDKKKLFQTPIWPIKEKTSYQIQRLEEIFFHYHPGHEAEIIKILYILFDIAKFKQFTNYEWIDPNEDLAKRVRSAIKDLVNQEFSNLSLSGLSEKFDVGHKRLIAVHKQYFNQTLQQYLHELIVIKAKEKLVLYTVNETAIYCGYSEVSSFSDFFLKATGMRPSAYQQQIIDKKK</sequence>